<dbReference type="HOGENOM" id="CLU_903430_0_0_1"/>
<keyword evidence="3" id="KW-1185">Reference proteome</keyword>
<reference evidence="3" key="2">
    <citation type="submission" date="2015-01" db="EMBL/GenBank/DDBJ databases">
        <title>Evolutionary Origins and Diversification of the Mycorrhizal Mutualists.</title>
        <authorList>
            <consortium name="DOE Joint Genome Institute"/>
            <consortium name="Mycorrhizal Genomics Consortium"/>
            <person name="Kohler A."/>
            <person name="Kuo A."/>
            <person name="Nagy L.G."/>
            <person name="Floudas D."/>
            <person name="Copeland A."/>
            <person name="Barry K.W."/>
            <person name="Cichocki N."/>
            <person name="Veneault-Fourrey C."/>
            <person name="LaButti K."/>
            <person name="Lindquist E.A."/>
            <person name="Lipzen A."/>
            <person name="Lundell T."/>
            <person name="Morin E."/>
            <person name="Murat C."/>
            <person name="Riley R."/>
            <person name="Ohm R."/>
            <person name="Sun H."/>
            <person name="Tunlid A."/>
            <person name="Henrissat B."/>
            <person name="Grigoriev I.V."/>
            <person name="Hibbett D.S."/>
            <person name="Martin F."/>
        </authorList>
    </citation>
    <scope>NUCLEOTIDE SEQUENCE [LARGE SCALE GENOMIC DNA]</scope>
    <source>
        <strain evidence="3">Zn</strain>
    </source>
</reference>
<evidence type="ECO:0008006" key="4">
    <source>
        <dbReference type="Google" id="ProtNLM"/>
    </source>
</evidence>
<feature type="region of interest" description="Disordered" evidence="1">
    <location>
        <begin position="109"/>
        <end position="131"/>
    </location>
</feature>
<sequence>MPCVSVVMGLDGSLFTEHPIVLDDEERETEAPSGVQRSKTKINNALTEKKFFDEITLFIKNKSHEHDSSLESLPRDIRMVSEGDPIQDLDGLGLGKCADDPILIEESICEDSDQTTAKEQEGNLELDGEDNAGTIGVECATSHRCSESSDDSNDEEFSKTVKYVPDGPQETPMSPADTLDNESQGSSSDAAYASEEIPVSGVLTLEEVDGRMQFNLTFSQDLLRRFLGQKKSERSNTSRSTCSERSTSSLVQGRGMAGRGRYKFKAKDDENIIQWKKEGKSWDEIAKLLQGSTKQSIQVRYSTKLKTS</sequence>
<feature type="compositionally biased region" description="Low complexity" evidence="1">
    <location>
        <begin position="237"/>
        <end position="249"/>
    </location>
</feature>
<evidence type="ECO:0000313" key="3">
    <source>
        <dbReference type="Proteomes" id="UP000054321"/>
    </source>
</evidence>
<accession>A0A0C3I196</accession>
<proteinExistence type="predicted"/>
<dbReference type="Proteomes" id="UP000054321">
    <property type="component" value="Unassembled WGS sequence"/>
</dbReference>
<feature type="region of interest" description="Disordered" evidence="1">
    <location>
        <begin position="229"/>
        <end position="257"/>
    </location>
</feature>
<dbReference type="EMBL" id="KN832870">
    <property type="protein sequence ID" value="KIN08870.1"/>
    <property type="molecule type" value="Genomic_DNA"/>
</dbReference>
<dbReference type="AlphaFoldDB" id="A0A0C3I196"/>
<evidence type="ECO:0000313" key="2">
    <source>
        <dbReference type="EMBL" id="KIN08870.1"/>
    </source>
</evidence>
<reference evidence="2 3" key="1">
    <citation type="submission" date="2014-04" db="EMBL/GenBank/DDBJ databases">
        <authorList>
            <consortium name="DOE Joint Genome Institute"/>
            <person name="Kuo A."/>
            <person name="Martino E."/>
            <person name="Perotto S."/>
            <person name="Kohler A."/>
            <person name="Nagy L.G."/>
            <person name="Floudas D."/>
            <person name="Copeland A."/>
            <person name="Barry K.W."/>
            <person name="Cichocki N."/>
            <person name="Veneault-Fourrey C."/>
            <person name="LaButti K."/>
            <person name="Lindquist E.A."/>
            <person name="Lipzen A."/>
            <person name="Lundell T."/>
            <person name="Morin E."/>
            <person name="Murat C."/>
            <person name="Sun H."/>
            <person name="Tunlid A."/>
            <person name="Henrissat B."/>
            <person name="Grigoriev I.V."/>
            <person name="Hibbett D.S."/>
            <person name="Martin F."/>
            <person name="Nordberg H.P."/>
            <person name="Cantor M.N."/>
            <person name="Hua S.X."/>
        </authorList>
    </citation>
    <scope>NUCLEOTIDE SEQUENCE [LARGE SCALE GENOMIC DNA]</scope>
    <source>
        <strain evidence="2 3">Zn</strain>
    </source>
</reference>
<gene>
    <name evidence="2" type="ORF">OIDMADRAFT_141121</name>
</gene>
<organism evidence="2 3">
    <name type="scientific">Oidiodendron maius (strain Zn)</name>
    <dbReference type="NCBI Taxonomy" id="913774"/>
    <lineage>
        <taxon>Eukaryota</taxon>
        <taxon>Fungi</taxon>
        <taxon>Dikarya</taxon>
        <taxon>Ascomycota</taxon>
        <taxon>Pezizomycotina</taxon>
        <taxon>Leotiomycetes</taxon>
        <taxon>Leotiomycetes incertae sedis</taxon>
        <taxon>Myxotrichaceae</taxon>
        <taxon>Oidiodendron</taxon>
    </lineage>
</organism>
<feature type="region of interest" description="Disordered" evidence="1">
    <location>
        <begin position="143"/>
        <end position="193"/>
    </location>
</feature>
<dbReference type="InParanoid" id="A0A0C3I196"/>
<protein>
    <recommendedName>
        <fullName evidence="4">Myb-like domain-containing protein</fullName>
    </recommendedName>
</protein>
<evidence type="ECO:0000256" key="1">
    <source>
        <dbReference type="SAM" id="MobiDB-lite"/>
    </source>
</evidence>
<name>A0A0C3I196_OIDMZ</name>